<reference evidence="11" key="2">
    <citation type="journal article" date="2021" name="PeerJ">
        <title>Extensive microbial diversity within the chicken gut microbiome revealed by metagenomics and culture.</title>
        <authorList>
            <person name="Gilroy R."/>
            <person name="Ravi A."/>
            <person name="Getino M."/>
            <person name="Pursley I."/>
            <person name="Horton D.L."/>
            <person name="Alikhan N.F."/>
            <person name="Baker D."/>
            <person name="Gharbi K."/>
            <person name="Hall N."/>
            <person name="Watson M."/>
            <person name="Adriaenssens E.M."/>
            <person name="Foster-Nyarko E."/>
            <person name="Jarju S."/>
            <person name="Secka A."/>
            <person name="Antonio M."/>
            <person name="Oren A."/>
            <person name="Chaudhuri R.R."/>
            <person name="La Ragione R."/>
            <person name="Hildebrand F."/>
            <person name="Pallen M.J."/>
        </authorList>
    </citation>
    <scope>NUCLEOTIDE SEQUENCE</scope>
    <source>
        <strain evidence="11">9366</strain>
    </source>
</reference>
<keyword evidence="9 10" id="KW-0066">ATP synthesis</keyword>
<evidence type="ECO:0000256" key="1">
    <source>
        <dbReference type="ARBA" id="ARBA00003456"/>
    </source>
</evidence>
<dbReference type="InterPro" id="IPR023632">
    <property type="entry name" value="ATP_synth_F1_gsu_CS"/>
</dbReference>
<dbReference type="SUPFAM" id="SSF52943">
    <property type="entry name" value="ATP synthase (F1-ATPase), gamma subunit"/>
    <property type="match status" value="1"/>
</dbReference>
<sequence>MSGITEIKHRINGIRDTKKITNAMYLIASNKVRKAKNALDRTRPYFSALQHEIDRMFDIAGHIDSRYFSNEDEEEKPRGGKRGYLIITADKGLAGAYNQNVLKKVEELTQKESGRLFVVGEYGRQFFAHRGMEYDPSFRYTAQNPRLHIAREICELLLELYDREELKSIDVVYTDFRGGRGEEVRVDRILPLHRSHFETGNDLSSHSFEYEPSVEEVLDHVVHSYVAGFVYSAFVDSFCSEQNARMAAMSAANDNAEEILGRLSLEYNRSRQAAITQEITEVTSGAKAMKKGMRR</sequence>
<dbReference type="GO" id="GO:0005886">
    <property type="term" value="C:plasma membrane"/>
    <property type="evidence" value="ECO:0007669"/>
    <property type="project" value="UniProtKB-SubCell"/>
</dbReference>
<reference evidence="11" key="1">
    <citation type="submission" date="2020-10" db="EMBL/GenBank/DDBJ databases">
        <authorList>
            <person name="Gilroy R."/>
        </authorList>
    </citation>
    <scope>NUCLEOTIDE SEQUENCE</scope>
    <source>
        <strain evidence="11">9366</strain>
    </source>
</reference>
<evidence type="ECO:0000256" key="4">
    <source>
        <dbReference type="ARBA" id="ARBA00022448"/>
    </source>
</evidence>
<keyword evidence="4 10" id="KW-0813">Transport</keyword>
<keyword evidence="7 10" id="KW-0472">Membrane</keyword>
<dbReference type="Proteomes" id="UP000824145">
    <property type="component" value="Unassembled WGS sequence"/>
</dbReference>
<organism evidence="11 12">
    <name type="scientific">Candidatus Caccalectryoclostridium excrementigallinarum</name>
    <dbReference type="NCBI Taxonomy" id="2840710"/>
    <lineage>
        <taxon>Bacteria</taxon>
        <taxon>Bacillati</taxon>
        <taxon>Bacillota</taxon>
        <taxon>Clostridia</taxon>
        <taxon>Christensenellales</taxon>
        <taxon>Christensenellaceae</taxon>
        <taxon>Christensenellaceae incertae sedis</taxon>
        <taxon>Candidatus Caccalectryoclostridium</taxon>
    </lineage>
</organism>
<dbReference type="GO" id="GO:0046933">
    <property type="term" value="F:proton-transporting ATP synthase activity, rotational mechanism"/>
    <property type="evidence" value="ECO:0007669"/>
    <property type="project" value="UniProtKB-UniRule"/>
</dbReference>
<keyword evidence="10" id="KW-1003">Cell membrane</keyword>
<dbReference type="EMBL" id="DVNJ01000003">
    <property type="protein sequence ID" value="HIU62384.1"/>
    <property type="molecule type" value="Genomic_DNA"/>
</dbReference>
<dbReference type="Gene3D" id="3.40.1380.10">
    <property type="match status" value="1"/>
</dbReference>
<comment type="caution">
    <text evidence="11">The sequence shown here is derived from an EMBL/GenBank/DDBJ whole genome shotgun (WGS) entry which is preliminary data.</text>
</comment>
<dbReference type="Pfam" id="PF00231">
    <property type="entry name" value="ATP-synt"/>
    <property type="match status" value="1"/>
</dbReference>
<evidence type="ECO:0000256" key="8">
    <source>
        <dbReference type="ARBA" id="ARBA00023196"/>
    </source>
</evidence>
<evidence type="ECO:0000256" key="2">
    <source>
        <dbReference type="ARBA" id="ARBA00004170"/>
    </source>
</evidence>
<evidence type="ECO:0000256" key="9">
    <source>
        <dbReference type="ARBA" id="ARBA00023310"/>
    </source>
</evidence>
<dbReference type="NCBIfam" id="TIGR01146">
    <property type="entry name" value="ATPsyn_F1gamma"/>
    <property type="match status" value="1"/>
</dbReference>
<dbReference type="CDD" id="cd12151">
    <property type="entry name" value="F1-ATPase_gamma"/>
    <property type="match status" value="1"/>
</dbReference>
<comment type="subunit">
    <text evidence="10">F-type ATPases have 2 components, CF(1) - the catalytic core - and CF(0) - the membrane proton channel. CF(1) has five subunits: alpha(3), beta(3), gamma(1), delta(1), epsilon(1). CF(0) has three main subunits: a, b and c.</text>
</comment>
<dbReference type="PANTHER" id="PTHR11693">
    <property type="entry name" value="ATP SYNTHASE GAMMA CHAIN"/>
    <property type="match status" value="1"/>
</dbReference>
<dbReference type="PROSITE" id="PS00153">
    <property type="entry name" value="ATPASE_GAMMA"/>
    <property type="match status" value="1"/>
</dbReference>
<protein>
    <recommendedName>
        <fullName evidence="10">ATP synthase gamma chain</fullName>
    </recommendedName>
    <alternativeName>
        <fullName evidence="10">ATP synthase F1 sector gamma subunit</fullName>
    </alternativeName>
    <alternativeName>
        <fullName evidence="10">F-ATPase gamma subunit</fullName>
    </alternativeName>
</protein>
<gene>
    <name evidence="10 11" type="primary">atpG</name>
    <name evidence="11" type="ORF">IAB07_01260</name>
</gene>
<comment type="similarity">
    <text evidence="3 10">Belongs to the ATPase gamma chain family.</text>
</comment>
<dbReference type="GO" id="GO:0005524">
    <property type="term" value="F:ATP binding"/>
    <property type="evidence" value="ECO:0007669"/>
    <property type="project" value="UniProtKB-UniRule"/>
</dbReference>
<name>A0A9D1MLU9_9FIRM</name>
<evidence type="ECO:0000313" key="11">
    <source>
        <dbReference type="EMBL" id="HIU62384.1"/>
    </source>
</evidence>
<dbReference type="HAMAP" id="MF_00815">
    <property type="entry name" value="ATP_synth_gamma_bact"/>
    <property type="match status" value="1"/>
</dbReference>
<dbReference type="PRINTS" id="PR00126">
    <property type="entry name" value="ATPASEGAMMA"/>
</dbReference>
<dbReference type="GO" id="GO:0045259">
    <property type="term" value="C:proton-transporting ATP synthase complex"/>
    <property type="evidence" value="ECO:0007669"/>
    <property type="project" value="UniProtKB-KW"/>
</dbReference>
<evidence type="ECO:0000256" key="6">
    <source>
        <dbReference type="ARBA" id="ARBA00023065"/>
    </source>
</evidence>
<dbReference type="InterPro" id="IPR000131">
    <property type="entry name" value="ATP_synth_F1_gsu"/>
</dbReference>
<keyword evidence="5 10" id="KW-0375">Hydrogen ion transport</keyword>
<dbReference type="Gene3D" id="1.10.287.80">
    <property type="entry name" value="ATP synthase, gamma subunit, helix hairpin domain"/>
    <property type="match status" value="1"/>
</dbReference>
<dbReference type="PANTHER" id="PTHR11693:SF22">
    <property type="entry name" value="ATP SYNTHASE SUBUNIT GAMMA, MITOCHONDRIAL"/>
    <property type="match status" value="1"/>
</dbReference>
<accession>A0A9D1MLU9</accession>
<comment type="subcellular location">
    <subcellularLocation>
        <location evidence="10">Cell membrane</location>
        <topology evidence="10">Peripheral membrane protein</topology>
    </subcellularLocation>
    <subcellularLocation>
        <location evidence="2">Membrane</location>
        <topology evidence="2">Peripheral membrane protein</topology>
    </subcellularLocation>
</comment>
<proteinExistence type="inferred from homology"/>
<dbReference type="AlphaFoldDB" id="A0A9D1MLU9"/>
<evidence type="ECO:0000313" key="12">
    <source>
        <dbReference type="Proteomes" id="UP000824145"/>
    </source>
</evidence>
<evidence type="ECO:0000256" key="10">
    <source>
        <dbReference type="HAMAP-Rule" id="MF_00815"/>
    </source>
</evidence>
<evidence type="ECO:0000256" key="7">
    <source>
        <dbReference type="ARBA" id="ARBA00023136"/>
    </source>
</evidence>
<keyword evidence="8 10" id="KW-0139">CF(1)</keyword>
<dbReference type="GO" id="GO:0042777">
    <property type="term" value="P:proton motive force-driven plasma membrane ATP synthesis"/>
    <property type="evidence" value="ECO:0007669"/>
    <property type="project" value="UniProtKB-UniRule"/>
</dbReference>
<evidence type="ECO:0000256" key="3">
    <source>
        <dbReference type="ARBA" id="ARBA00007681"/>
    </source>
</evidence>
<comment type="function">
    <text evidence="1 10">Produces ATP from ADP in the presence of a proton gradient across the membrane. The gamma chain is believed to be important in regulating ATPase activity and the flow of protons through the CF(0) complex.</text>
</comment>
<keyword evidence="6 10" id="KW-0406">Ion transport</keyword>
<evidence type="ECO:0000256" key="5">
    <source>
        <dbReference type="ARBA" id="ARBA00022781"/>
    </source>
</evidence>
<dbReference type="InterPro" id="IPR035968">
    <property type="entry name" value="ATP_synth_F1_ATPase_gsu"/>
</dbReference>